<proteinExistence type="predicted"/>
<dbReference type="PANTHER" id="PTHR45749">
    <property type="match status" value="1"/>
</dbReference>
<gene>
    <name evidence="1" type="ORF">PR048_006056</name>
</gene>
<evidence type="ECO:0000313" key="2">
    <source>
        <dbReference type="Proteomes" id="UP001159363"/>
    </source>
</evidence>
<accession>A0ABQ9I9W9</accession>
<name>A0ABQ9I9W9_9NEOP</name>
<evidence type="ECO:0008006" key="3">
    <source>
        <dbReference type="Google" id="ProtNLM"/>
    </source>
</evidence>
<organism evidence="1 2">
    <name type="scientific">Dryococelus australis</name>
    <dbReference type="NCBI Taxonomy" id="614101"/>
    <lineage>
        <taxon>Eukaryota</taxon>
        <taxon>Metazoa</taxon>
        <taxon>Ecdysozoa</taxon>
        <taxon>Arthropoda</taxon>
        <taxon>Hexapoda</taxon>
        <taxon>Insecta</taxon>
        <taxon>Pterygota</taxon>
        <taxon>Neoptera</taxon>
        <taxon>Polyneoptera</taxon>
        <taxon>Phasmatodea</taxon>
        <taxon>Verophasmatodea</taxon>
        <taxon>Anareolatae</taxon>
        <taxon>Phasmatidae</taxon>
        <taxon>Eurycanthinae</taxon>
        <taxon>Dryococelus</taxon>
    </lineage>
</organism>
<sequence>MKQEENLEKLEEEVSTTVTKIINIIKLAIRAEIAKEVKEAKFFSILMDTTMDVSSYDQCVIVLRYLLGTEVQERMFEMCSLHYRGIFV</sequence>
<dbReference type="Proteomes" id="UP001159363">
    <property type="component" value="Chromosome 2"/>
</dbReference>
<reference evidence="1 2" key="1">
    <citation type="submission" date="2023-02" db="EMBL/GenBank/DDBJ databases">
        <title>LHISI_Scaffold_Assembly.</title>
        <authorList>
            <person name="Stuart O.P."/>
            <person name="Cleave R."/>
            <person name="Magrath M.J.L."/>
            <person name="Mikheyev A.S."/>
        </authorList>
    </citation>
    <scope>NUCLEOTIDE SEQUENCE [LARGE SCALE GENOMIC DNA]</scope>
    <source>
        <strain evidence="1">Daus_M_001</strain>
        <tissue evidence="1">Leg muscle</tissue>
    </source>
</reference>
<protein>
    <recommendedName>
        <fullName evidence="3">DUF4371 domain-containing protein</fullName>
    </recommendedName>
</protein>
<dbReference type="PANTHER" id="PTHR45749:SF21">
    <property type="entry name" value="DUF4371 DOMAIN-CONTAINING PROTEIN"/>
    <property type="match status" value="1"/>
</dbReference>
<keyword evidence="2" id="KW-1185">Reference proteome</keyword>
<dbReference type="EMBL" id="JARBHB010000002">
    <property type="protein sequence ID" value="KAJ8893458.1"/>
    <property type="molecule type" value="Genomic_DNA"/>
</dbReference>
<evidence type="ECO:0000313" key="1">
    <source>
        <dbReference type="EMBL" id="KAJ8893458.1"/>
    </source>
</evidence>
<comment type="caution">
    <text evidence="1">The sequence shown here is derived from an EMBL/GenBank/DDBJ whole genome shotgun (WGS) entry which is preliminary data.</text>
</comment>